<dbReference type="AlphaFoldDB" id="A0A3M7SD17"/>
<gene>
    <name evidence="1" type="ORF">BpHYR1_024301</name>
</gene>
<evidence type="ECO:0000313" key="1">
    <source>
        <dbReference type="EMBL" id="RNA33704.1"/>
    </source>
</evidence>
<proteinExistence type="predicted"/>
<reference evidence="1 2" key="1">
    <citation type="journal article" date="2018" name="Sci. Rep.">
        <title>Genomic signatures of local adaptation to the degree of environmental predictability in rotifers.</title>
        <authorList>
            <person name="Franch-Gras L."/>
            <person name="Hahn C."/>
            <person name="Garcia-Roger E.M."/>
            <person name="Carmona M.J."/>
            <person name="Serra M."/>
            <person name="Gomez A."/>
        </authorList>
    </citation>
    <scope>NUCLEOTIDE SEQUENCE [LARGE SCALE GENOMIC DNA]</scope>
    <source>
        <strain evidence="1">HYR1</strain>
    </source>
</reference>
<organism evidence="1 2">
    <name type="scientific">Brachionus plicatilis</name>
    <name type="common">Marine rotifer</name>
    <name type="synonym">Brachionus muelleri</name>
    <dbReference type="NCBI Taxonomy" id="10195"/>
    <lineage>
        <taxon>Eukaryota</taxon>
        <taxon>Metazoa</taxon>
        <taxon>Spiralia</taxon>
        <taxon>Gnathifera</taxon>
        <taxon>Rotifera</taxon>
        <taxon>Eurotatoria</taxon>
        <taxon>Monogononta</taxon>
        <taxon>Pseudotrocha</taxon>
        <taxon>Ploima</taxon>
        <taxon>Brachionidae</taxon>
        <taxon>Brachionus</taxon>
    </lineage>
</organism>
<comment type="caution">
    <text evidence="1">The sequence shown here is derived from an EMBL/GenBank/DDBJ whole genome shotgun (WGS) entry which is preliminary data.</text>
</comment>
<name>A0A3M7SD17_BRAPC</name>
<sequence>MFGLKAYCQISRVLKLLNYKVIIFHFLKKHKNTKKNLFSVKKFYRNSTPCSLQNPERYSKLESNSSRKFESAIDLTCIQPKDTLTNL</sequence>
<dbReference type="Proteomes" id="UP000276133">
    <property type="component" value="Unassembled WGS sequence"/>
</dbReference>
<evidence type="ECO:0000313" key="2">
    <source>
        <dbReference type="Proteomes" id="UP000276133"/>
    </source>
</evidence>
<dbReference type="EMBL" id="REGN01001597">
    <property type="protein sequence ID" value="RNA33704.1"/>
    <property type="molecule type" value="Genomic_DNA"/>
</dbReference>
<protein>
    <submittedName>
        <fullName evidence="1">Uncharacterized protein</fullName>
    </submittedName>
</protein>
<keyword evidence="2" id="KW-1185">Reference proteome</keyword>
<accession>A0A3M7SD17</accession>